<dbReference type="InterPro" id="IPR011050">
    <property type="entry name" value="Pectin_lyase_fold/virulence"/>
</dbReference>
<dbReference type="InterPro" id="IPR055149">
    <property type="entry name" value="Agl_cat_D2"/>
</dbReference>
<sequence length="836" mass="88639">MKRRSGLKARGLLLFMVGCMILTLVALPHPAYAAVSYEAEEASLSGGAVAESNHAGYSGSGFVGGFTDSNKGSASVSFTVELSAAGTRDVTLRYANGTGSAMTLSLYVNGVKTGQTQLPPTPSWDEWGTKAERVTLHEGSNTVQYRFDPTDTGNVNLDHIVVGEPLSEPEPEPEPNPDSPDVYQAAEQFFSGGAVKTGNVLHNFDAAGARVIFTVNLSSGGNKNVTLRYAKSTSGTGTMNIYVNGVYTTTASLASTGGTDVWANQTETLPLRKGLNTIGYETSGGAMSGVTIDSLTIENGIALASRGATLSYRELEAEKGTTNAQVLAPSREYLTVEAESSGRSAVKLSSTGHYVQWTAPEAANSLIVRYSMPDAPGGGGTEGTLSLYVNGVKQRTLNLSSKFAWTYGAYPYNDNPANGGAHHFYDESRFPVGNIPAGATVRLQKDAGDTAAYYTIDLINLEQVEPAYTMPANFVSITDFGAVANDLNDDTQALREAIQNAKSTGKAGVWIPAGTFRMNDRVNVDNVHIRGAGMWHTTLQGTNGKGGFYGTGGNVRIADLSIFGDSLFRNDVADHAGIEGNFGTGSLIQNVWIEHMKVGFWLQSGTDGLYIAGGRVRNTWADGVNFHGGVKNTTISHFNVRNTGDDAFAMWSDGTPNENNAFRYNTAQIPVLANTFAVYGGKANKVWDNIAADTVTASAGIAVSTRFNAVPFSGTTEVKRNTLLRTGGYEPNWNTSFGGLWIYAENQNITSPIVIEQVDILDSTFEGIKFSFNQQISGIVLDGVNIDGAGTYGIYFDGVTGSGSFSNVVVKDAASGGLYNPNNAFQIVRGSGNSGW</sequence>
<keyword evidence="5" id="KW-1185">Reference proteome</keyword>
<dbReference type="PROSITE" id="PS51175">
    <property type="entry name" value="CBM6"/>
    <property type="match status" value="2"/>
</dbReference>
<dbReference type="SUPFAM" id="SSF51126">
    <property type="entry name" value="Pectin lyase-like"/>
    <property type="match status" value="1"/>
</dbReference>
<feature type="domain" description="CBM6" evidence="3">
    <location>
        <begin position="169"/>
        <end position="298"/>
    </location>
</feature>
<proteinExistence type="predicted"/>
<dbReference type="SMART" id="SM00710">
    <property type="entry name" value="PbH1"/>
    <property type="match status" value="9"/>
</dbReference>
<evidence type="ECO:0000313" key="4">
    <source>
        <dbReference type="EMBL" id="MFB5680712.1"/>
    </source>
</evidence>
<evidence type="ECO:0000256" key="2">
    <source>
        <dbReference type="SAM" id="SignalP"/>
    </source>
</evidence>
<dbReference type="Proteomes" id="UP001580407">
    <property type="component" value="Unassembled WGS sequence"/>
</dbReference>
<evidence type="ECO:0000259" key="3">
    <source>
        <dbReference type="PROSITE" id="PS51175"/>
    </source>
</evidence>
<dbReference type="InterPro" id="IPR005084">
    <property type="entry name" value="CBM6"/>
</dbReference>
<name>A0ABV5B5C7_9BACL</name>
<dbReference type="InterPro" id="IPR006626">
    <property type="entry name" value="PbH1"/>
</dbReference>
<dbReference type="InterPro" id="IPR012334">
    <property type="entry name" value="Pectin_lyas_fold"/>
</dbReference>
<protein>
    <submittedName>
        <fullName evidence="4">Carbohydrate-binding protein</fullName>
    </submittedName>
</protein>
<accession>A0ABV5B5C7</accession>
<dbReference type="InterPro" id="IPR008979">
    <property type="entry name" value="Galactose-bd-like_sf"/>
</dbReference>
<organism evidence="4 5">
    <name type="scientific">Paenibacillus terreus</name>
    <dbReference type="NCBI Taxonomy" id="1387834"/>
    <lineage>
        <taxon>Bacteria</taxon>
        <taxon>Bacillati</taxon>
        <taxon>Bacillota</taxon>
        <taxon>Bacilli</taxon>
        <taxon>Bacillales</taxon>
        <taxon>Paenibacillaceae</taxon>
        <taxon>Paenibacillus</taxon>
    </lineage>
</organism>
<dbReference type="InterPro" id="IPR006584">
    <property type="entry name" value="Cellulose-bd_IV"/>
</dbReference>
<gene>
    <name evidence="4" type="ORF">ACE3NQ_07300</name>
</gene>
<keyword evidence="1 2" id="KW-0732">Signal</keyword>
<feature type="signal peptide" evidence="2">
    <location>
        <begin position="1"/>
        <end position="33"/>
    </location>
</feature>
<dbReference type="Pfam" id="PF22815">
    <property type="entry name" value="CatAgl_D1"/>
    <property type="match status" value="1"/>
</dbReference>
<dbReference type="CDD" id="cd04083">
    <property type="entry name" value="CBM35_Lmo2446-like"/>
    <property type="match status" value="1"/>
</dbReference>
<feature type="domain" description="CBM6" evidence="3">
    <location>
        <begin position="35"/>
        <end position="163"/>
    </location>
</feature>
<dbReference type="SMART" id="SM00606">
    <property type="entry name" value="CBD_IV"/>
    <property type="match status" value="1"/>
</dbReference>
<dbReference type="CDD" id="cd14490">
    <property type="entry name" value="CBM6-CBM35-CBM36_like_1"/>
    <property type="match status" value="1"/>
</dbReference>
<dbReference type="Pfam" id="PF03422">
    <property type="entry name" value="CBM_6"/>
    <property type="match status" value="2"/>
</dbReference>
<dbReference type="Gene3D" id="2.60.120.260">
    <property type="entry name" value="Galactose-binding domain-like"/>
    <property type="match status" value="3"/>
</dbReference>
<dbReference type="RefSeq" id="WP_375524510.1">
    <property type="nucleotide sequence ID" value="NZ_JBHILM010000006.1"/>
</dbReference>
<feature type="chain" id="PRO_5045847770" evidence="2">
    <location>
        <begin position="34"/>
        <end position="836"/>
    </location>
</feature>
<dbReference type="InterPro" id="IPR033801">
    <property type="entry name" value="CBM6-CBM35-CBM36-like_1"/>
</dbReference>
<dbReference type="SUPFAM" id="SSF49785">
    <property type="entry name" value="Galactose-binding domain-like"/>
    <property type="match status" value="2"/>
</dbReference>
<evidence type="ECO:0000256" key="1">
    <source>
        <dbReference type="ARBA" id="ARBA00022729"/>
    </source>
</evidence>
<evidence type="ECO:0000313" key="5">
    <source>
        <dbReference type="Proteomes" id="UP001580407"/>
    </source>
</evidence>
<dbReference type="Gene3D" id="2.160.20.10">
    <property type="entry name" value="Single-stranded right-handed beta-helix, Pectin lyase-like"/>
    <property type="match status" value="1"/>
</dbReference>
<comment type="caution">
    <text evidence="4">The sequence shown here is derived from an EMBL/GenBank/DDBJ whole genome shotgun (WGS) entry which is preliminary data.</text>
</comment>
<reference evidence="4 5" key="1">
    <citation type="submission" date="2024-09" db="EMBL/GenBank/DDBJ databases">
        <authorList>
            <person name="Ruan L."/>
        </authorList>
    </citation>
    <scope>NUCLEOTIDE SEQUENCE [LARGE SCALE GENOMIC DNA]</scope>
    <source>
        <strain evidence="4 5">D33</strain>
    </source>
</reference>
<dbReference type="Pfam" id="PF22816">
    <property type="entry name" value="CatAgl_D2"/>
    <property type="match status" value="1"/>
</dbReference>
<dbReference type="EMBL" id="JBHILM010000006">
    <property type="protein sequence ID" value="MFB5680712.1"/>
    <property type="molecule type" value="Genomic_DNA"/>
</dbReference>